<organism evidence="2 3">
    <name type="scientific">Candidatus Buchananbacteria bacterium RBG_13_39_9</name>
    <dbReference type="NCBI Taxonomy" id="1797531"/>
    <lineage>
        <taxon>Bacteria</taxon>
        <taxon>Candidatus Buchananiibacteriota</taxon>
    </lineage>
</organism>
<evidence type="ECO:0000313" key="2">
    <source>
        <dbReference type="EMBL" id="OGY41259.1"/>
    </source>
</evidence>
<name>A0A1G1XMJ3_9BACT</name>
<dbReference type="EMBL" id="MHIA01000032">
    <property type="protein sequence ID" value="OGY41259.1"/>
    <property type="molecule type" value="Genomic_DNA"/>
</dbReference>
<sequence length="136" mass="14852">MKNYFLFANKIKRFSSRLLLVLILIILNFLTAQPGIAAEPPKTWAGLIPRLKITAGKAGYAEGDYTTIVANVINAMLGLVGAIFFILIIYGGFMWMISRGEDDKVKKARNIIVYAVIGLIIVAAAYAITSLVAGWT</sequence>
<gene>
    <name evidence="2" type="ORF">A2Y67_02265</name>
</gene>
<feature type="transmembrane region" description="Helical" evidence="1">
    <location>
        <begin position="68"/>
        <end position="90"/>
    </location>
</feature>
<dbReference type="Proteomes" id="UP000176260">
    <property type="component" value="Unassembled WGS sequence"/>
</dbReference>
<dbReference type="AlphaFoldDB" id="A0A1G1XMJ3"/>
<keyword evidence="1" id="KW-0472">Membrane</keyword>
<keyword evidence="1" id="KW-0812">Transmembrane</keyword>
<evidence type="ECO:0000313" key="3">
    <source>
        <dbReference type="Proteomes" id="UP000176260"/>
    </source>
</evidence>
<dbReference type="Pfam" id="PF18895">
    <property type="entry name" value="T4SS_pilin"/>
    <property type="match status" value="1"/>
</dbReference>
<dbReference type="InterPro" id="IPR043993">
    <property type="entry name" value="T4SS_pilin"/>
</dbReference>
<comment type="caution">
    <text evidence="2">The sequence shown here is derived from an EMBL/GenBank/DDBJ whole genome shotgun (WGS) entry which is preliminary data.</text>
</comment>
<reference evidence="2 3" key="1">
    <citation type="journal article" date="2016" name="Nat. Commun.">
        <title>Thousands of microbial genomes shed light on interconnected biogeochemical processes in an aquifer system.</title>
        <authorList>
            <person name="Anantharaman K."/>
            <person name="Brown C.T."/>
            <person name="Hug L.A."/>
            <person name="Sharon I."/>
            <person name="Castelle C.J."/>
            <person name="Probst A.J."/>
            <person name="Thomas B.C."/>
            <person name="Singh A."/>
            <person name="Wilkins M.J."/>
            <person name="Karaoz U."/>
            <person name="Brodie E.L."/>
            <person name="Williams K.H."/>
            <person name="Hubbard S.S."/>
            <person name="Banfield J.F."/>
        </authorList>
    </citation>
    <scope>NUCLEOTIDE SEQUENCE [LARGE SCALE GENOMIC DNA]</scope>
</reference>
<keyword evidence="1" id="KW-1133">Transmembrane helix</keyword>
<accession>A0A1G1XMJ3</accession>
<protein>
    <submittedName>
        <fullName evidence="2">Uncharacterized protein</fullName>
    </submittedName>
</protein>
<proteinExistence type="predicted"/>
<feature type="transmembrane region" description="Helical" evidence="1">
    <location>
        <begin position="111"/>
        <end position="135"/>
    </location>
</feature>
<evidence type="ECO:0000256" key="1">
    <source>
        <dbReference type="SAM" id="Phobius"/>
    </source>
</evidence>